<dbReference type="InterPro" id="IPR045863">
    <property type="entry name" value="CorA_TM1_TM2"/>
</dbReference>
<gene>
    <name evidence="6" type="ORF">BJX63DRAFT_380395</name>
</gene>
<evidence type="ECO:0000256" key="5">
    <source>
        <dbReference type="SAM" id="Phobius"/>
    </source>
</evidence>
<feature type="transmembrane region" description="Helical" evidence="5">
    <location>
        <begin position="297"/>
        <end position="315"/>
    </location>
</feature>
<dbReference type="InterPro" id="IPR002523">
    <property type="entry name" value="MgTranspt_CorA/ZnTranspt_ZntB"/>
</dbReference>
<evidence type="ECO:0000256" key="1">
    <source>
        <dbReference type="ARBA" id="ARBA00004651"/>
    </source>
</evidence>
<feature type="transmembrane region" description="Helical" evidence="5">
    <location>
        <begin position="335"/>
        <end position="355"/>
    </location>
</feature>
<accession>A0ABR4HXU7</accession>
<proteinExistence type="predicted"/>
<comment type="caution">
    <text evidence="6">The sequence shown here is derived from an EMBL/GenBank/DDBJ whole genome shotgun (WGS) entry which is preliminary data.</text>
</comment>
<keyword evidence="7" id="KW-1185">Reference proteome</keyword>
<keyword evidence="4 5" id="KW-0472">Membrane</keyword>
<evidence type="ECO:0000313" key="7">
    <source>
        <dbReference type="Proteomes" id="UP001610334"/>
    </source>
</evidence>
<name>A0ABR4HXU7_9EURO</name>
<organism evidence="6 7">
    <name type="scientific">Aspergillus granulosus</name>
    <dbReference type="NCBI Taxonomy" id="176169"/>
    <lineage>
        <taxon>Eukaryota</taxon>
        <taxon>Fungi</taxon>
        <taxon>Dikarya</taxon>
        <taxon>Ascomycota</taxon>
        <taxon>Pezizomycotina</taxon>
        <taxon>Eurotiomycetes</taxon>
        <taxon>Eurotiomycetidae</taxon>
        <taxon>Eurotiales</taxon>
        <taxon>Aspergillaceae</taxon>
        <taxon>Aspergillus</taxon>
        <taxon>Aspergillus subgen. Nidulantes</taxon>
    </lineage>
</organism>
<sequence>MAENIVSPPGTIRIFVETGEGWVHQGSELAIVNDKPAANVAIFWTPQSADARVGFADQFQRSFRPVIDDDLNGTFHCQYDYTGKRVTPRVSWSCFKLKQVRSADKYSWKQPSLHITWDHQTGRQVVYIFHLPSTEQEQDRFLESLPSPEERKHNPFFWHAAFSQVVLEQYDIDYWLLRKLIRDHEKNRHFNINNRDFFPELHDIARHAFHYNEIIDVAENTLNRLIQEQIRWREEDGEAIHENIAHWLNPHQELLLQQKGAVALKARSKSLNERLLNEINLGFNLVLQEDSTMMKTIAFVSMVYLPGTFVSGVFGTNFFDFDSPTPGLWDHSHFWLYWAVAVPLTVATMASWAAWHRRTSIQKRLESTIRGLTSTGVEDGNSAPIQRNGTGLILPFKRATTAVFGRRNVQRQETV</sequence>
<dbReference type="SUPFAM" id="SSF144083">
    <property type="entry name" value="Magnesium transport protein CorA, transmembrane region"/>
    <property type="match status" value="1"/>
</dbReference>
<protein>
    <submittedName>
        <fullName evidence="6">Uncharacterized protein</fullName>
    </submittedName>
</protein>
<dbReference type="Pfam" id="PF01544">
    <property type="entry name" value="CorA"/>
    <property type="match status" value="1"/>
</dbReference>
<evidence type="ECO:0000256" key="2">
    <source>
        <dbReference type="ARBA" id="ARBA00022692"/>
    </source>
</evidence>
<keyword evidence="2 5" id="KW-0812">Transmembrane</keyword>
<keyword evidence="3 5" id="KW-1133">Transmembrane helix</keyword>
<evidence type="ECO:0000256" key="3">
    <source>
        <dbReference type="ARBA" id="ARBA00022989"/>
    </source>
</evidence>
<evidence type="ECO:0000313" key="6">
    <source>
        <dbReference type="EMBL" id="KAL2820314.1"/>
    </source>
</evidence>
<evidence type="ECO:0000256" key="4">
    <source>
        <dbReference type="ARBA" id="ARBA00023136"/>
    </source>
</evidence>
<dbReference type="Gene3D" id="1.20.58.340">
    <property type="entry name" value="Magnesium transport protein CorA, transmembrane region"/>
    <property type="match status" value="1"/>
</dbReference>
<dbReference type="PANTHER" id="PTHR46494:SF1">
    <property type="entry name" value="CORA FAMILY METAL ION TRANSPORTER (EUROFUNG)"/>
    <property type="match status" value="1"/>
</dbReference>
<comment type="subcellular location">
    <subcellularLocation>
        <location evidence="1">Cell membrane</location>
        <topology evidence="1">Multi-pass membrane protein</topology>
    </subcellularLocation>
</comment>
<dbReference type="PANTHER" id="PTHR46494">
    <property type="entry name" value="CORA FAMILY METAL ION TRANSPORTER (EUROFUNG)"/>
    <property type="match status" value="1"/>
</dbReference>
<dbReference type="EMBL" id="JBFXLT010000007">
    <property type="protein sequence ID" value="KAL2820314.1"/>
    <property type="molecule type" value="Genomic_DNA"/>
</dbReference>
<reference evidence="6 7" key="1">
    <citation type="submission" date="2024-07" db="EMBL/GenBank/DDBJ databases">
        <title>Section-level genome sequencing and comparative genomics of Aspergillus sections Usti and Cavernicolus.</title>
        <authorList>
            <consortium name="Lawrence Berkeley National Laboratory"/>
            <person name="Nybo J.L."/>
            <person name="Vesth T.C."/>
            <person name="Theobald S."/>
            <person name="Frisvad J.C."/>
            <person name="Larsen T.O."/>
            <person name="Kjaerboelling I."/>
            <person name="Rothschild-Mancinelli K."/>
            <person name="Lyhne E.K."/>
            <person name="Kogle M.E."/>
            <person name="Barry K."/>
            <person name="Clum A."/>
            <person name="Na H."/>
            <person name="Ledsgaard L."/>
            <person name="Lin J."/>
            <person name="Lipzen A."/>
            <person name="Kuo A."/>
            <person name="Riley R."/>
            <person name="Mondo S."/>
            <person name="Labutti K."/>
            <person name="Haridas S."/>
            <person name="Pangalinan J."/>
            <person name="Salamov A.A."/>
            <person name="Simmons B.A."/>
            <person name="Magnuson J.K."/>
            <person name="Chen J."/>
            <person name="Drula E."/>
            <person name="Henrissat B."/>
            <person name="Wiebenga A."/>
            <person name="Lubbers R.J."/>
            <person name="Gomes A.C."/>
            <person name="Makela M.R."/>
            <person name="Stajich J."/>
            <person name="Grigoriev I.V."/>
            <person name="Mortensen U.H."/>
            <person name="De Vries R.P."/>
            <person name="Baker S.E."/>
            <person name="Andersen M.R."/>
        </authorList>
    </citation>
    <scope>NUCLEOTIDE SEQUENCE [LARGE SCALE GENOMIC DNA]</scope>
    <source>
        <strain evidence="6 7">CBS 588.65</strain>
    </source>
</reference>
<dbReference type="Proteomes" id="UP001610334">
    <property type="component" value="Unassembled WGS sequence"/>
</dbReference>